<dbReference type="InterPro" id="IPR013325">
    <property type="entry name" value="RNA_pol_sigma_r2"/>
</dbReference>
<keyword evidence="2" id="KW-0805">Transcription regulation</keyword>
<dbReference type="Pfam" id="PF08281">
    <property type="entry name" value="Sigma70_r4_2"/>
    <property type="match status" value="1"/>
</dbReference>
<dbReference type="Gene3D" id="1.10.1740.10">
    <property type="match status" value="1"/>
</dbReference>
<gene>
    <name evidence="8" type="ORF">JFL43_03390</name>
</gene>
<dbReference type="InterPro" id="IPR013324">
    <property type="entry name" value="RNA_pol_sigma_r3/r4-like"/>
</dbReference>
<accession>A0ABS1H3D5</accession>
<proteinExistence type="inferred from homology"/>
<keyword evidence="9" id="KW-1185">Reference proteome</keyword>
<evidence type="ECO:0000259" key="6">
    <source>
        <dbReference type="Pfam" id="PF04542"/>
    </source>
</evidence>
<dbReference type="RefSeq" id="WP_200747922.1">
    <property type="nucleotide sequence ID" value="NZ_JAEOAH010000003.1"/>
</dbReference>
<keyword evidence="5" id="KW-0804">Transcription</keyword>
<keyword evidence="3" id="KW-0731">Sigma factor</keyword>
<dbReference type="PANTHER" id="PTHR43133">
    <property type="entry name" value="RNA POLYMERASE ECF-TYPE SIGMA FACTO"/>
    <property type="match status" value="1"/>
</dbReference>
<evidence type="ECO:0000256" key="1">
    <source>
        <dbReference type="ARBA" id="ARBA00010641"/>
    </source>
</evidence>
<evidence type="ECO:0000256" key="4">
    <source>
        <dbReference type="ARBA" id="ARBA00023125"/>
    </source>
</evidence>
<comment type="similarity">
    <text evidence="1">Belongs to the sigma-70 factor family. ECF subfamily.</text>
</comment>
<dbReference type="NCBIfam" id="TIGR02937">
    <property type="entry name" value="sigma70-ECF"/>
    <property type="match status" value="1"/>
</dbReference>
<dbReference type="InterPro" id="IPR039425">
    <property type="entry name" value="RNA_pol_sigma-70-like"/>
</dbReference>
<dbReference type="SUPFAM" id="SSF88659">
    <property type="entry name" value="Sigma3 and sigma4 domains of RNA polymerase sigma factors"/>
    <property type="match status" value="1"/>
</dbReference>
<dbReference type="PANTHER" id="PTHR43133:SF8">
    <property type="entry name" value="RNA POLYMERASE SIGMA FACTOR HI_1459-RELATED"/>
    <property type="match status" value="1"/>
</dbReference>
<evidence type="ECO:0000259" key="7">
    <source>
        <dbReference type="Pfam" id="PF08281"/>
    </source>
</evidence>
<organism evidence="8 9">
    <name type="scientific">Viridibacillus soli</name>
    <dbReference type="NCBI Taxonomy" id="2798301"/>
    <lineage>
        <taxon>Bacteria</taxon>
        <taxon>Bacillati</taxon>
        <taxon>Bacillota</taxon>
        <taxon>Bacilli</taxon>
        <taxon>Bacillales</taxon>
        <taxon>Caryophanaceae</taxon>
        <taxon>Viridibacillus</taxon>
    </lineage>
</organism>
<dbReference type="InterPro" id="IPR013249">
    <property type="entry name" value="RNA_pol_sigma70_r4_t2"/>
</dbReference>
<dbReference type="Proteomes" id="UP000618943">
    <property type="component" value="Unassembled WGS sequence"/>
</dbReference>
<keyword evidence="4" id="KW-0238">DNA-binding</keyword>
<sequence>MKITSKNFINRFKKGKEDAFEYVIDEYIGIVKAVIYNSLKSYNDPQLVEECINDAFLGAWENAIQFKGDSEDFRKWICTIAKFKAVDKQRKLSKSQIVTDIEDTQMQTVQSAEDGIIKRESTQELLQILSQLEEIDRDIFTMKYFLDMKNEDIANHLGLSKAAIDNRLYRGKKKLRQLQLKGSLL</sequence>
<dbReference type="Pfam" id="PF04542">
    <property type="entry name" value="Sigma70_r2"/>
    <property type="match status" value="1"/>
</dbReference>
<reference evidence="8 9" key="1">
    <citation type="submission" date="2020-12" db="EMBL/GenBank/DDBJ databases">
        <title>YIM B01967 draft genome.</title>
        <authorList>
            <person name="Yan X."/>
        </authorList>
    </citation>
    <scope>NUCLEOTIDE SEQUENCE [LARGE SCALE GENOMIC DNA]</scope>
    <source>
        <strain evidence="8 9">YIM B01967</strain>
    </source>
</reference>
<dbReference type="InterPro" id="IPR014284">
    <property type="entry name" value="RNA_pol_sigma-70_dom"/>
</dbReference>
<evidence type="ECO:0000313" key="8">
    <source>
        <dbReference type="EMBL" id="MBK3493916.1"/>
    </source>
</evidence>
<dbReference type="CDD" id="cd06171">
    <property type="entry name" value="Sigma70_r4"/>
    <property type="match status" value="1"/>
</dbReference>
<evidence type="ECO:0000313" key="9">
    <source>
        <dbReference type="Proteomes" id="UP000618943"/>
    </source>
</evidence>
<evidence type="ECO:0000256" key="2">
    <source>
        <dbReference type="ARBA" id="ARBA00023015"/>
    </source>
</evidence>
<dbReference type="Gene3D" id="1.10.10.10">
    <property type="entry name" value="Winged helix-like DNA-binding domain superfamily/Winged helix DNA-binding domain"/>
    <property type="match status" value="1"/>
</dbReference>
<comment type="caution">
    <text evidence="8">The sequence shown here is derived from an EMBL/GenBank/DDBJ whole genome shotgun (WGS) entry which is preliminary data.</text>
</comment>
<dbReference type="InterPro" id="IPR007627">
    <property type="entry name" value="RNA_pol_sigma70_r2"/>
</dbReference>
<name>A0ABS1H3D5_9BACL</name>
<dbReference type="SUPFAM" id="SSF88946">
    <property type="entry name" value="Sigma2 domain of RNA polymerase sigma factors"/>
    <property type="match status" value="1"/>
</dbReference>
<dbReference type="EMBL" id="JAEOAH010000003">
    <property type="protein sequence ID" value="MBK3493916.1"/>
    <property type="molecule type" value="Genomic_DNA"/>
</dbReference>
<dbReference type="InterPro" id="IPR036388">
    <property type="entry name" value="WH-like_DNA-bd_sf"/>
</dbReference>
<evidence type="ECO:0000256" key="3">
    <source>
        <dbReference type="ARBA" id="ARBA00023082"/>
    </source>
</evidence>
<feature type="domain" description="RNA polymerase sigma factor 70 region 4 type 2" evidence="7">
    <location>
        <begin position="123"/>
        <end position="175"/>
    </location>
</feature>
<feature type="domain" description="RNA polymerase sigma-70 region 2" evidence="6">
    <location>
        <begin position="25"/>
        <end position="93"/>
    </location>
</feature>
<protein>
    <submittedName>
        <fullName evidence="8">Sigma-70 family RNA polymerase sigma factor</fullName>
    </submittedName>
</protein>
<evidence type="ECO:0000256" key="5">
    <source>
        <dbReference type="ARBA" id="ARBA00023163"/>
    </source>
</evidence>